<dbReference type="PANTHER" id="PTHR42111">
    <property type="entry name" value="YALI0D23727P"/>
    <property type="match status" value="1"/>
</dbReference>
<evidence type="ECO:0000256" key="1">
    <source>
        <dbReference type="SAM" id="MobiDB-lite"/>
    </source>
</evidence>
<protein>
    <submittedName>
        <fullName evidence="2">Uncharacterized protein</fullName>
    </submittedName>
</protein>
<dbReference type="PANTHER" id="PTHR42111:SF1">
    <property type="entry name" value="YALI0D23727P"/>
    <property type="match status" value="1"/>
</dbReference>
<gene>
    <name evidence="2" type="ORF">DSL72_006698</name>
</gene>
<evidence type="ECO:0000313" key="2">
    <source>
        <dbReference type="EMBL" id="QSZ36815.1"/>
    </source>
</evidence>
<dbReference type="EMBL" id="CP063411">
    <property type="protein sequence ID" value="QSZ36815.1"/>
    <property type="molecule type" value="Genomic_DNA"/>
</dbReference>
<feature type="region of interest" description="Disordered" evidence="1">
    <location>
        <begin position="298"/>
        <end position="318"/>
    </location>
</feature>
<feature type="compositionally biased region" description="Basic and acidic residues" evidence="1">
    <location>
        <begin position="76"/>
        <end position="90"/>
    </location>
</feature>
<feature type="compositionally biased region" description="Polar residues" evidence="1">
    <location>
        <begin position="372"/>
        <end position="383"/>
    </location>
</feature>
<feature type="compositionally biased region" description="Polar residues" evidence="1">
    <location>
        <begin position="302"/>
        <end position="313"/>
    </location>
</feature>
<dbReference type="Proteomes" id="UP000672032">
    <property type="component" value="Chromosome 7"/>
</dbReference>
<accession>A0A8A3PPJ2</accession>
<feature type="region of interest" description="Disordered" evidence="1">
    <location>
        <begin position="1"/>
        <end position="139"/>
    </location>
</feature>
<name>A0A8A3PPJ2_9HELO</name>
<reference evidence="2" key="1">
    <citation type="submission" date="2020-10" db="EMBL/GenBank/DDBJ databases">
        <title>Genome Sequence of Monilinia vaccinii-corymbosi Sheds Light on Mummy Berry Disease Infection of Blueberry and Mating Type.</title>
        <authorList>
            <person name="Yow A.G."/>
            <person name="Zhang Y."/>
            <person name="Bansal K."/>
            <person name="Eacker S.M."/>
            <person name="Sullivan S."/>
            <person name="Liachko I."/>
            <person name="Cubeta M.A."/>
            <person name="Rollins J.A."/>
            <person name="Ashrafi H."/>
        </authorList>
    </citation>
    <scope>NUCLEOTIDE SEQUENCE</scope>
    <source>
        <strain evidence="2">RL-1</strain>
    </source>
</reference>
<proteinExistence type="predicted"/>
<feature type="region of interest" description="Disordered" evidence="1">
    <location>
        <begin position="355"/>
        <end position="383"/>
    </location>
</feature>
<feature type="region of interest" description="Disordered" evidence="1">
    <location>
        <begin position="327"/>
        <end position="346"/>
    </location>
</feature>
<dbReference type="OrthoDB" id="5364312at2759"/>
<dbReference type="AlphaFoldDB" id="A0A8A3PPJ2"/>
<evidence type="ECO:0000313" key="3">
    <source>
        <dbReference type="Proteomes" id="UP000672032"/>
    </source>
</evidence>
<keyword evidence="3" id="KW-1185">Reference proteome</keyword>
<sequence length="383" mass="40179">MSASESSTLPANTPVPAGRQSTTTSKAPLLGEAFTVPTNQTSLQSGGSSVVDADVDDSVGGTTKPGKRRLFGFGRKKNDEKTKDKKKDDGSIVGNVPLTRPFQKMPTTNSPPRSGYPYQHPSSPPNRKLFSSSRGVSPAGSQIFERDVQESTIQPNSPAIPSHIQTEDHIPPVLDASSEAITNNDIDPDTVEIVMHSSHQPAAMSMTGIGSNEPGAGMWMDELVAHPDKDDAASNYGALDTTDIRRLSFISFADVVQSEHAEHAGNRDSIYIAGLSALSSPGISPSVNRSPSPVRSPVSSFGFGTSPPTSKSASVKGVELSPVRKQTGLASPVSLHSPTNGGELTIETMTEVVRKTRSGDLGGGIRSLPLSPVSSNGPDTPFK</sequence>
<feature type="compositionally biased region" description="Polar residues" evidence="1">
    <location>
        <begin position="1"/>
        <end position="11"/>
    </location>
</feature>
<organism evidence="2 3">
    <name type="scientific">Monilinia vaccinii-corymbosi</name>
    <dbReference type="NCBI Taxonomy" id="61207"/>
    <lineage>
        <taxon>Eukaryota</taxon>
        <taxon>Fungi</taxon>
        <taxon>Dikarya</taxon>
        <taxon>Ascomycota</taxon>
        <taxon>Pezizomycotina</taxon>
        <taxon>Leotiomycetes</taxon>
        <taxon>Helotiales</taxon>
        <taxon>Sclerotiniaceae</taxon>
        <taxon>Monilinia</taxon>
    </lineage>
</organism>